<evidence type="ECO:0000313" key="8">
    <source>
        <dbReference type="Proteomes" id="UP000054560"/>
    </source>
</evidence>
<protein>
    <submittedName>
        <fullName evidence="7">Uncharacterized protein</fullName>
    </submittedName>
</protein>
<dbReference type="Pfam" id="PF00168">
    <property type="entry name" value="C2"/>
    <property type="match status" value="2"/>
</dbReference>
<evidence type="ECO:0000256" key="3">
    <source>
        <dbReference type="SAM" id="MobiDB-lite"/>
    </source>
</evidence>
<evidence type="ECO:0000256" key="2">
    <source>
        <dbReference type="ARBA" id="ARBA00023136"/>
    </source>
</evidence>
<feature type="compositionally biased region" description="Low complexity" evidence="3">
    <location>
        <begin position="343"/>
        <end position="354"/>
    </location>
</feature>
<dbReference type="InterPro" id="IPR044511">
    <property type="entry name" value="At1g03370/At5g50170-like"/>
</dbReference>
<feature type="compositionally biased region" description="Polar residues" evidence="3">
    <location>
        <begin position="301"/>
        <end position="311"/>
    </location>
</feature>
<evidence type="ECO:0000313" key="7">
    <source>
        <dbReference type="EMBL" id="KNC76464.1"/>
    </source>
</evidence>
<keyword evidence="2 4" id="KW-0472">Membrane</keyword>
<dbReference type="RefSeq" id="XP_014150366.1">
    <property type="nucleotide sequence ID" value="XM_014294891.1"/>
</dbReference>
<dbReference type="Gene3D" id="2.60.40.150">
    <property type="entry name" value="C2 domain"/>
    <property type="match status" value="2"/>
</dbReference>
<proteinExistence type="predicted"/>
<feature type="region of interest" description="Disordered" evidence="3">
    <location>
        <begin position="301"/>
        <end position="355"/>
    </location>
</feature>
<dbReference type="GeneID" id="25911540"/>
<dbReference type="PANTHER" id="PTHR46296">
    <property type="entry name" value="BNAA05G37250D PROTEIN"/>
    <property type="match status" value="1"/>
</dbReference>
<dbReference type="InterPro" id="IPR000008">
    <property type="entry name" value="C2_dom"/>
</dbReference>
<dbReference type="AlphaFoldDB" id="A0A0L0FI54"/>
<feature type="transmembrane region" description="Helical" evidence="4">
    <location>
        <begin position="793"/>
        <end position="816"/>
    </location>
</feature>
<dbReference type="EMBL" id="KQ243094">
    <property type="protein sequence ID" value="KNC76464.1"/>
    <property type="molecule type" value="Genomic_DNA"/>
</dbReference>
<name>A0A0L0FI54_9EUKA</name>
<dbReference type="SUPFAM" id="SSF49562">
    <property type="entry name" value="C2 domain (Calcium/lipid-binding domain, CaLB)"/>
    <property type="match status" value="2"/>
</dbReference>
<organism evidence="7 8">
    <name type="scientific">Sphaeroforma arctica JP610</name>
    <dbReference type="NCBI Taxonomy" id="667725"/>
    <lineage>
        <taxon>Eukaryota</taxon>
        <taxon>Ichthyosporea</taxon>
        <taxon>Ichthyophonida</taxon>
        <taxon>Sphaeroforma</taxon>
    </lineage>
</organism>
<evidence type="ECO:0000256" key="4">
    <source>
        <dbReference type="SAM" id="Phobius"/>
    </source>
</evidence>
<accession>A0A0L0FI54</accession>
<sequence length="821" mass="89874">MARRVKAKSTSIRSSRGSLTDLIEGQNEQLIAMTDGAILKCRITYSPKCDIDASLASQNLKCTYVKLINARHLKVKSTMPGTYCILQCERSVVRTLVVPSLTEPVWNCGFLVVSRRKSSGAKVKIRVLGEGNEFLGQTRLHIEDVPYRAPGDSSVAEITEKWRDLEKKNHKPTPDSRLLIEAYNIGSTSPLPDNLYPALTPEPLCEEPDTKLRIQESVSSLAFAVRPSEADGVGVNSEDISLKSYSSEDDFDGEPPLESQRSYPTSPSPTPKFIRRSISGATIVTNTSDQGGLKNRRLTLARSQSQYPVNNHDNRHGKQYRRSSLDEGSIHSGELVSGPTPMASGASSSVQQSAPLSKSIPPNMCVYVKVCQARSLPHWPLGRNPRSFVSVSVRDRKAATKRLGEKPEFGSHSHISPKWNEVVLVPVSDKDGTVDIKVYTEITSTVMRDMSNAVGKAKFPIMYLPVLSVMPDGTADDVPDSHDTKGSVKNQTTRLPNTLSLTVSEKGHIEHEALQQIGPNKPASEPLTLWLTLEKPKRANPYMEMRAKRRSHNSHGELKVQLGLVPTPEELLESPDFDNPIADPGDPEGAVPIDIPEPLANIILDETMPCSASKLKELIITDEKSIFFTKYADFRKYTDLSIGSWVEKEDGKMTRDVAYTMPATSIVKANTATETQMLTVDEPGGFVLNISSVTPDVPFGTSFTIVVQLAVSRIDDTSSTLRVSSQCNWLKNIGFMKKAVENGSKNGVKTTYIEWLSVLKQLLSGGSKDSGNDDGHDKSSADNGGTGLLQQDWSTILLALGALATLLSIGLNVYLLNRSDD</sequence>
<reference evidence="7 8" key="1">
    <citation type="submission" date="2011-02" db="EMBL/GenBank/DDBJ databases">
        <title>The Genome Sequence of Sphaeroforma arctica JP610.</title>
        <authorList>
            <consortium name="The Broad Institute Genome Sequencing Platform"/>
            <person name="Russ C."/>
            <person name="Cuomo C."/>
            <person name="Young S.K."/>
            <person name="Zeng Q."/>
            <person name="Gargeya S."/>
            <person name="Alvarado L."/>
            <person name="Berlin A."/>
            <person name="Chapman S.B."/>
            <person name="Chen Z."/>
            <person name="Freedman E."/>
            <person name="Gellesch M."/>
            <person name="Goldberg J."/>
            <person name="Griggs A."/>
            <person name="Gujja S."/>
            <person name="Heilman E."/>
            <person name="Heiman D."/>
            <person name="Howarth C."/>
            <person name="Mehta T."/>
            <person name="Neiman D."/>
            <person name="Pearson M."/>
            <person name="Roberts A."/>
            <person name="Saif S."/>
            <person name="Shea T."/>
            <person name="Shenoy N."/>
            <person name="Sisk P."/>
            <person name="Stolte C."/>
            <person name="Sykes S."/>
            <person name="White J."/>
            <person name="Yandava C."/>
            <person name="Burger G."/>
            <person name="Gray M.W."/>
            <person name="Holland P.W.H."/>
            <person name="King N."/>
            <person name="Lang F.B.F."/>
            <person name="Roger A.J."/>
            <person name="Ruiz-Trillo I."/>
            <person name="Haas B."/>
            <person name="Nusbaum C."/>
            <person name="Birren B."/>
        </authorList>
    </citation>
    <scope>NUCLEOTIDE SEQUENCE [LARGE SCALE GENOMIC DNA]</scope>
    <source>
        <strain evidence="7 8">JP610</strain>
    </source>
</reference>
<dbReference type="PROSITE" id="PS50004">
    <property type="entry name" value="C2"/>
    <property type="match status" value="1"/>
</dbReference>
<dbReference type="SMART" id="SM00239">
    <property type="entry name" value="C2"/>
    <property type="match status" value="2"/>
</dbReference>
<feature type="non-terminal residue" evidence="7">
    <location>
        <position position="1"/>
    </location>
</feature>
<keyword evidence="8" id="KW-1185">Reference proteome</keyword>
<feature type="region of interest" description="Disordered" evidence="3">
    <location>
        <begin position="245"/>
        <end position="275"/>
    </location>
</feature>
<dbReference type="InterPro" id="IPR035892">
    <property type="entry name" value="C2_domain_sf"/>
</dbReference>
<dbReference type="Proteomes" id="UP000054560">
    <property type="component" value="Unassembled WGS sequence"/>
</dbReference>
<dbReference type="STRING" id="667725.A0A0L0FI54"/>
<feature type="domain" description="C2" evidence="5">
    <location>
        <begin position="346"/>
        <end position="479"/>
    </location>
</feature>
<feature type="domain" description="VASt" evidence="6">
    <location>
        <begin position="599"/>
        <end position="767"/>
    </location>
</feature>
<comment type="subcellular location">
    <subcellularLocation>
        <location evidence="1">Membrane</location>
    </subcellularLocation>
</comment>
<keyword evidence="4" id="KW-1133">Transmembrane helix</keyword>
<keyword evidence="4" id="KW-0812">Transmembrane</keyword>
<dbReference type="eggNOG" id="KOG1032">
    <property type="taxonomic scope" value="Eukaryota"/>
</dbReference>
<dbReference type="InterPro" id="IPR031968">
    <property type="entry name" value="VASt"/>
</dbReference>
<evidence type="ECO:0000256" key="1">
    <source>
        <dbReference type="ARBA" id="ARBA00004370"/>
    </source>
</evidence>
<evidence type="ECO:0000259" key="6">
    <source>
        <dbReference type="PROSITE" id="PS51778"/>
    </source>
</evidence>
<dbReference type="GO" id="GO:0016020">
    <property type="term" value="C:membrane"/>
    <property type="evidence" value="ECO:0007669"/>
    <property type="project" value="UniProtKB-SubCell"/>
</dbReference>
<evidence type="ECO:0000259" key="5">
    <source>
        <dbReference type="PROSITE" id="PS50004"/>
    </source>
</evidence>
<dbReference type="OrthoDB" id="67700at2759"/>
<dbReference type="Pfam" id="PF16016">
    <property type="entry name" value="VASt"/>
    <property type="match status" value="1"/>
</dbReference>
<dbReference type="PANTHER" id="PTHR46296:SF8">
    <property type="entry name" value="OS06G0297800 PROTEIN"/>
    <property type="match status" value="1"/>
</dbReference>
<dbReference type="PROSITE" id="PS51778">
    <property type="entry name" value="VAST"/>
    <property type="match status" value="1"/>
</dbReference>
<gene>
    <name evidence="7" type="ORF">SARC_11036</name>
</gene>